<dbReference type="InterPro" id="IPR050679">
    <property type="entry name" value="Bact_HTH_transcr_reg"/>
</dbReference>
<dbReference type="PANTHER" id="PTHR44846">
    <property type="entry name" value="MANNOSYL-D-GLYCERATE TRANSPORT/METABOLISM SYSTEM REPRESSOR MNGR-RELATED"/>
    <property type="match status" value="1"/>
</dbReference>
<evidence type="ECO:0000259" key="4">
    <source>
        <dbReference type="PROSITE" id="PS50949"/>
    </source>
</evidence>
<dbReference type="KEGG" id="bbr:BB3213"/>
<reference evidence="5 6" key="1">
    <citation type="journal article" date="2003" name="Nat. Genet.">
        <title>Comparative analysis of the genome sequences of Bordetella pertussis, Bordetella parapertussis and Bordetella bronchiseptica.</title>
        <authorList>
            <person name="Parkhill J."/>
            <person name="Sebaihia M."/>
            <person name="Preston A."/>
            <person name="Murphy L.D."/>
            <person name="Thomson N.R."/>
            <person name="Harris D.E."/>
            <person name="Holden M.T.G."/>
            <person name="Churcher C.M."/>
            <person name="Bentley S.D."/>
            <person name="Mungall K.L."/>
            <person name="Cerdeno-Tarraga A.-M."/>
            <person name="Temple L."/>
            <person name="James K.D."/>
            <person name="Harris B."/>
            <person name="Quail M.A."/>
            <person name="Achtman M."/>
            <person name="Atkin R."/>
            <person name="Baker S."/>
            <person name="Basham D."/>
            <person name="Bason N."/>
            <person name="Cherevach I."/>
            <person name="Chillingworth T."/>
            <person name="Collins M."/>
            <person name="Cronin A."/>
            <person name="Davis P."/>
            <person name="Doggett J."/>
            <person name="Feltwell T."/>
            <person name="Goble A."/>
            <person name="Hamlin N."/>
            <person name="Hauser H."/>
            <person name="Holroyd S."/>
            <person name="Jagels K."/>
            <person name="Leather S."/>
            <person name="Moule S."/>
            <person name="Norberczak H."/>
            <person name="O'Neil S."/>
            <person name="Ormond D."/>
            <person name="Price C."/>
            <person name="Rabbinowitsch E."/>
            <person name="Rutter S."/>
            <person name="Sanders M."/>
            <person name="Saunders D."/>
            <person name="Seeger K."/>
            <person name="Sharp S."/>
            <person name="Simmonds M."/>
            <person name="Skelton J."/>
            <person name="Squares R."/>
            <person name="Squares S."/>
            <person name="Stevens K."/>
            <person name="Unwin L."/>
            <person name="Whitehead S."/>
            <person name="Barrell B.G."/>
            <person name="Maskell D.J."/>
        </authorList>
    </citation>
    <scope>NUCLEOTIDE SEQUENCE [LARGE SCALE GENOMIC DNA]</scope>
    <source>
        <strain evidence="5 6">ATCC BAA-588 / NCTC 13252 / RB50</strain>
    </source>
</reference>
<dbReference type="SUPFAM" id="SSF46785">
    <property type="entry name" value="Winged helix' DNA-binding domain"/>
    <property type="match status" value="1"/>
</dbReference>
<dbReference type="InterPro" id="IPR036390">
    <property type="entry name" value="WH_DNA-bd_sf"/>
</dbReference>
<dbReference type="InterPro" id="IPR028978">
    <property type="entry name" value="Chorismate_lyase_/UTRA_dom_sf"/>
</dbReference>
<dbReference type="GO" id="GO:0045892">
    <property type="term" value="P:negative regulation of DNA-templated transcription"/>
    <property type="evidence" value="ECO:0007669"/>
    <property type="project" value="TreeGrafter"/>
</dbReference>
<name>A0A0H3LUW0_BORBR</name>
<dbReference type="PRINTS" id="PR00035">
    <property type="entry name" value="HTHGNTR"/>
</dbReference>
<dbReference type="RefSeq" id="WP_010926765.1">
    <property type="nucleotide sequence ID" value="NC_002927.3"/>
</dbReference>
<dbReference type="GO" id="GO:0003700">
    <property type="term" value="F:DNA-binding transcription factor activity"/>
    <property type="evidence" value="ECO:0007669"/>
    <property type="project" value="InterPro"/>
</dbReference>
<dbReference type="Pfam" id="PF07702">
    <property type="entry name" value="UTRA"/>
    <property type="match status" value="1"/>
</dbReference>
<feature type="domain" description="HTH gntR-type" evidence="4">
    <location>
        <begin position="17"/>
        <end position="85"/>
    </location>
</feature>
<keyword evidence="2" id="KW-0238">DNA-binding</keyword>
<dbReference type="eggNOG" id="COG2188">
    <property type="taxonomic scope" value="Bacteria"/>
</dbReference>
<evidence type="ECO:0000313" key="6">
    <source>
        <dbReference type="Proteomes" id="UP000001027"/>
    </source>
</evidence>
<dbReference type="EMBL" id="BX640446">
    <property type="protein sequence ID" value="CAE33705.1"/>
    <property type="molecule type" value="Genomic_DNA"/>
</dbReference>
<evidence type="ECO:0000256" key="1">
    <source>
        <dbReference type="ARBA" id="ARBA00023015"/>
    </source>
</evidence>
<dbReference type="SMART" id="SM00866">
    <property type="entry name" value="UTRA"/>
    <property type="match status" value="1"/>
</dbReference>
<dbReference type="PANTHER" id="PTHR44846:SF1">
    <property type="entry name" value="MANNOSYL-D-GLYCERATE TRANSPORT_METABOLISM SYSTEM REPRESSOR MNGR-RELATED"/>
    <property type="match status" value="1"/>
</dbReference>
<protein>
    <submittedName>
        <fullName evidence="5">Probable GntR-family transcriptional regulator</fullName>
    </submittedName>
</protein>
<keyword evidence="3" id="KW-0804">Transcription</keyword>
<accession>A0A0H3LUW0</accession>
<gene>
    <name evidence="5" type="ordered locus">BB3213</name>
</gene>
<dbReference type="Gene3D" id="3.40.1410.10">
    <property type="entry name" value="Chorismate lyase-like"/>
    <property type="match status" value="1"/>
</dbReference>
<dbReference type="PROSITE" id="PS50949">
    <property type="entry name" value="HTH_GNTR"/>
    <property type="match status" value="1"/>
</dbReference>
<dbReference type="Gene3D" id="1.10.10.10">
    <property type="entry name" value="Winged helix-like DNA-binding domain superfamily/Winged helix DNA-binding domain"/>
    <property type="match status" value="1"/>
</dbReference>
<dbReference type="InterPro" id="IPR011663">
    <property type="entry name" value="UTRA"/>
</dbReference>
<dbReference type="GO" id="GO:0003677">
    <property type="term" value="F:DNA binding"/>
    <property type="evidence" value="ECO:0007669"/>
    <property type="project" value="UniProtKB-KW"/>
</dbReference>
<dbReference type="GeneID" id="56479323"/>
<dbReference type="InterPro" id="IPR036388">
    <property type="entry name" value="WH-like_DNA-bd_sf"/>
</dbReference>
<dbReference type="InterPro" id="IPR000524">
    <property type="entry name" value="Tscrpt_reg_HTH_GntR"/>
</dbReference>
<dbReference type="HOGENOM" id="CLU_063236_2_1_4"/>
<dbReference type="CDD" id="cd07377">
    <property type="entry name" value="WHTH_GntR"/>
    <property type="match status" value="1"/>
</dbReference>
<evidence type="ECO:0000256" key="3">
    <source>
        <dbReference type="ARBA" id="ARBA00023163"/>
    </source>
</evidence>
<keyword evidence="1" id="KW-0805">Transcription regulation</keyword>
<dbReference type="AlphaFoldDB" id="A0A0H3LUW0"/>
<evidence type="ECO:0000256" key="2">
    <source>
        <dbReference type="ARBA" id="ARBA00023125"/>
    </source>
</evidence>
<organism evidence="5 6">
    <name type="scientific">Bordetella bronchiseptica (strain ATCC BAA-588 / NCTC 13252 / RB50)</name>
    <name type="common">Alcaligenes bronchisepticus</name>
    <dbReference type="NCBI Taxonomy" id="257310"/>
    <lineage>
        <taxon>Bacteria</taxon>
        <taxon>Pseudomonadati</taxon>
        <taxon>Pseudomonadota</taxon>
        <taxon>Betaproteobacteria</taxon>
        <taxon>Burkholderiales</taxon>
        <taxon>Alcaligenaceae</taxon>
        <taxon>Bordetella</taxon>
    </lineage>
</organism>
<evidence type="ECO:0000313" key="5">
    <source>
        <dbReference type="EMBL" id="CAE33705.1"/>
    </source>
</evidence>
<sequence>MALSAIEPFALDRSGATPLHAQVADAIRNHIRDHRLTAGTVLPSEAALCHSFGVARSVVRQALGALVAEGLIRRDPGRAPVVAPPREHRRMVQRSAGLYEQFAGLGVALRTRVLACRPAEPPPEVAAFFGTTETLLLERLRSVDAQPLAYVRTWLPRAAIAGLAADHLQDASLHRVLAQRFGLRPGRGRNRIRAVAAEAALAQALDVAPGSPLLMLEGQGLDQDGHPLEWFTTWHRPENLVFDVDVGQERESVQPALTCGTAAVAPPAVAAPPSGALDAVEQSLLQALQAVRRARGDQQE</sequence>
<dbReference type="Pfam" id="PF00392">
    <property type="entry name" value="GntR"/>
    <property type="match status" value="1"/>
</dbReference>
<dbReference type="Proteomes" id="UP000001027">
    <property type="component" value="Chromosome"/>
</dbReference>
<dbReference type="SMART" id="SM00345">
    <property type="entry name" value="HTH_GNTR"/>
    <property type="match status" value="1"/>
</dbReference>
<dbReference type="SUPFAM" id="SSF64288">
    <property type="entry name" value="Chorismate lyase-like"/>
    <property type="match status" value="1"/>
</dbReference>
<proteinExistence type="predicted"/>